<name>A0AA88J1I5_FICCA</name>
<reference evidence="1" key="1">
    <citation type="submission" date="2023-07" db="EMBL/GenBank/DDBJ databases">
        <title>draft genome sequence of fig (Ficus carica).</title>
        <authorList>
            <person name="Takahashi T."/>
            <person name="Nishimura K."/>
        </authorList>
    </citation>
    <scope>NUCLEOTIDE SEQUENCE</scope>
</reference>
<comment type="caution">
    <text evidence="1">The sequence shown here is derived from an EMBL/GenBank/DDBJ whole genome shotgun (WGS) entry which is preliminary data.</text>
</comment>
<evidence type="ECO:0000313" key="1">
    <source>
        <dbReference type="EMBL" id="GMN59645.1"/>
    </source>
</evidence>
<dbReference type="GO" id="GO:0003676">
    <property type="term" value="F:nucleic acid binding"/>
    <property type="evidence" value="ECO:0007669"/>
    <property type="project" value="InterPro"/>
</dbReference>
<evidence type="ECO:0000313" key="2">
    <source>
        <dbReference type="Proteomes" id="UP001187192"/>
    </source>
</evidence>
<dbReference type="SUPFAM" id="SSF53098">
    <property type="entry name" value="Ribonuclease H-like"/>
    <property type="match status" value="1"/>
</dbReference>
<accession>A0AA88J1I5</accession>
<dbReference type="AlphaFoldDB" id="A0AA88J1I5"/>
<protein>
    <recommendedName>
        <fullName evidence="3">RNase H type-1 domain-containing protein</fullName>
    </recommendedName>
</protein>
<dbReference type="Proteomes" id="UP001187192">
    <property type="component" value="Unassembled WGS sequence"/>
</dbReference>
<sequence length="213" mass="23877">MARSGLLFGLQSEFNTKLFCWCLSFWEEFPNIAEDNQNVIIAEGITDELRWRHGADGQPKFHDFYDFIQPKSNDDKSFTNHHAFLLLRHCIREADALDSGTIRSCVSNLLILKMFHLTIKVTKARSVVEVQRHAPLPEWIKINTDGAANRAPGPAGCGGILCTYKEFYKGCFSTPLRIRFACDAELMGIILAANLCNSSTKTCSSLSVTPLML</sequence>
<keyword evidence="2" id="KW-1185">Reference proteome</keyword>
<organism evidence="1 2">
    <name type="scientific">Ficus carica</name>
    <name type="common">Common fig</name>
    <dbReference type="NCBI Taxonomy" id="3494"/>
    <lineage>
        <taxon>Eukaryota</taxon>
        <taxon>Viridiplantae</taxon>
        <taxon>Streptophyta</taxon>
        <taxon>Embryophyta</taxon>
        <taxon>Tracheophyta</taxon>
        <taxon>Spermatophyta</taxon>
        <taxon>Magnoliopsida</taxon>
        <taxon>eudicotyledons</taxon>
        <taxon>Gunneridae</taxon>
        <taxon>Pentapetalae</taxon>
        <taxon>rosids</taxon>
        <taxon>fabids</taxon>
        <taxon>Rosales</taxon>
        <taxon>Moraceae</taxon>
        <taxon>Ficeae</taxon>
        <taxon>Ficus</taxon>
    </lineage>
</organism>
<gene>
    <name evidence="1" type="ORF">TIFTF001_028743</name>
</gene>
<dbReference type="InterPro" id="IPR012337">
    <property type="entry name" value="RNaseH-like_sf"/>
</dbReference>
<evidence type="ECO:0008006" key="3">
    <source>
        <dbReference type="Google" id="ProtNLM"/>
    </source>
</evidence>
<dbReference type="Gene3D" id="3.30.420.10">
    <property type="entry name" value="Ribonuclease H-like superfamily/Ribonuclease H"/>
    <property type="match status" value="1"/>
</dbReference>
<dbReference type="EMBL" id="BTGU01000089">
    <property type="protein sequence ID" value="GMN59645.1"/>
    <property type="molecule type" value="Genomic_DNA"/>
</dbReference>
<dbReference type="InterPro" id="IPR036397">
    <property type="entry name" value="RNaseH_sf"/>
</dbReference>
<proteinExistence type="predicted"/>